<dbReference type="RefSeq" id="WP_058462651.1">
    <property type="nucleotide sequence ID" value="NZ_CAAAHS010000009.1"/>
</dbReference>
<evidence type="ECO:0000313" key="1">
    <source>
        <dbReference type="EMBL" id="KTC65048.1"/>
    </source>
</evidence>
<proteinExistence type="predicted"/>
<dbReference type="KEGG" id="ladl:NCTC12735_01063"/>
<dbReference type="Proteomes" id="UP000281170">
    <property type="component" value="Plasmid 13"/>
</dbReference>
<evidence type="ECO:0000313" key="3">
    <source>
        <dbReference type="Proteomes" id="UP000054859"/>
    </source>
</evidence>
<reference evidence="2 4" key="2">
    <citation type="submission" date="2018-12" db="EMBL/GenBank/DDBJ databases">
        <authorList>
            <consortium name="Pathogen Informatics"/>
        </authorList>
    </citation>
    <scope>NUCLEOTIDE SEQUENCE [LARGE SCALE GENOMIC DNA]</scope>
    <source>
        <strain evidence="2 4">NCTC12735</strain>
        <plasmid evidence="4">13</plasmid>
    </source>
</reference>
<keyword evidence="3" id="KW-1185">Reference proteome</keyword>
<sequence>MPSIGQLYTESRLIAKTINRIIVEPDYVSLSDWKAEAQLLSSAQGACLSSTTLLVKGKHVPTYGIDGRCYGLLFNAALCNIYDVSATDSNSNRISKLKKREERLGIDLLHENSEGIKTLDELSLEIQSGADGQMNEVLLDAWKPSCVGLFVRKVELGAHASPAAVKHYYQSLLEIALVKKYLIQAFAFPPDFPIYQYEERTGKLYTFPKLEELKAYAAIEGIKEDRFPRLFSLLDETHSFAPVLPPITVREYLTRFDKFDISPFADDILSNLITSFEPWDGSKLTESSILEQVVDTTTGINEEMLLETIERCQVNYQAKVSAAFKAAIKAEKEKDDSHDEASPSQVL</sequence>
<evidence type="ECO:0000313" key="2">
    <source>
        <dbReference type="EMBL" id="VEH85433.1"/>
    </source>
</evidence>
<dbReference type="AlphaFoldDB" id="A0A0W0R1W1"/>
<reference evidence="1 3" key="1">
    <citation type="submission" date="2015-11" db="EMBL/GenBank/DDBJ databases">
        <title>Identification of large and diverse effector repertoires of 38 Legionella species.</title>
        <authorList>
            <person name="Burstein D."/>
            <person name="Amaro F."/>
            <person name="Zusman T."/>
            <person name="Lifshitz Z."/>
            <person name="Cohen O."/>
            <person name="Gilbert J.A."/>
            <person name="Pupko T."/>
            <person name="Shuman H.A."/>
            <person name="Segal G."/>
        </authorList>
    </citation>
    <scope>NUCLEOTIDE SEQUENCE [LARGE SCALE GENOMIC DNA]</scope>
    <source>
        <strain evidence="1 3">1762-AUS-E</strain>
    </source>
</reference>
<dbReference type="OrthoDB" id="5646164at2"/>
<dbReference type="EMBL" id="LR134422">
    <property type="protein sequence ID" value="VEH85433.1"/>
    <property type="molecule type" value="Genomic_DNA"/>
</dbReference>
<protein>
    <submittedName>
        <fullName evidence="1">Uncharacterized protein</fullName>
    </submittedName>
</protein>
<dbReference type="Proteomes" id="UP000054859">
    <property type="component" value="Unassembled WGS sequence"/>
</dbReference>
<name>A0A0W0R1W1_9GAMM</name>
<organism evidence="1 3">
    <name type="scientific">Legionella adelaidensis</name>
    <dbReference type="NCBI Taxonomy" id="45056"/>
    <lineage>
        <taxon>Bacteria</taxon>
        <taxon>Pseudomonadati</taxon>
        <taxon>Pseudomonadota</taxon>
        <taxon>Gammaproteobacteria</taxon>
        <taxon>Legionellales</taxon>
        <taxon>Legionellaceae</taxon>
        <taxon>Legionella</taxon>
    </lineage>
</organism>
<gene>
    <name evidence="1" type="ORF">Lade_1571</name>
    <name evidence="2" type="ORF">NCTC12735_01063</name>
</gene>
<dbReference type="STRING" id="45056.Lade_1571"/>
<evidence type="ECO:0000313" key="4">
    <source>
        <dbReference type="Proteomes" id="UP000281170"/>
    </source>
</evidence>
<keyword evidence="2" id="KW-0614">Plasmid</keyword>
<accession>A0A0W0R1W1</accession>
<dbReference type="PATRIC" id="fig|45056.6.peg.1621"/>
<geneLocation type="plasmid" evidence="2 4">
    <name>13</name>
</geneLocation>
<dbReference type="EMBL" id="LNKA01000010">
    <property type="protein sequence ID" value="KTC65048.1"/>
    <property type="molecule type" value="Genomic_DNA"/>
</dbReference>